<dbReference type="GO" id="GO:0003677">
    <property type="term" value="F:DNA binding"/>
    <property type="evidence" value="ECO:0007669"/>
    <property type="project" value="UniProtKB-KW"/>
</dbReference>
<comment type="caution">
    <text evidence="6">The sequence shown here is derived from an EMBL/GenBank/DDBJ whole genome shotgun (WGS) entry which is preliminary data.</text>
</comment>
<feature type="transmembrane region" description="Helical" evidence="5">
    <location>
        <begin position="79"/>
        <end position="99"/>
    </location>
</feature>
<feature type="transmembrane region" description="Helical" evidence="5">
    <location>
        <begin position="229"/>
        <end position="246"/>
    </location>
</feature>
<sequence>MLSVEEMLTCILSKIITLLLLAELSRLDYPPSPMNTYPILGFDDPIDSWTHLLGALAVGILLVFLFKKGGVGRKHPLPVLIYGFASIFLLSMSGTYHLIERETTARYVLRILDHAGIFLLIAGTLIAIHVILFTGFMKWGITIITSVIATLGITLVSIYFEDLPEYMTHAIFLIFGWLGMVSVIGIWKLKKSISFKYLVYGGLAYTVGAIIDGVNYPVLKQGYLGPHEIFHFAVLLGVGFHWTFIIQSIQTVAVRSDEE</sequence>
<feature type="transmembrane region" description="Helical" evidence="5">
    <location>
        <begin position="139"/>
        <end position="160"/>
    </location>
</feature>
<evidence type="ECO:0000256" key="1">
    <source>
        <dbReference type="ARBA" id="ARBA00004141"/>
    </source>
</evidence>
<evidence type="ECO:0000256" key="3">
    <source>
        <dbReference type="ARBA" id="ARBA00022989"/>
    </source>
</evidence>
<protein>
    <submittedName>
        <fullName evidence="6">DNA-binding protein</fullName>
    </submittedName>
</protein>
<dbReference type="PANTHER" id="PTHR20855">
    <property type="entry name" value="ADIPOR/PROGESTIN RECEPTOR-RELATED"/>
    <property type="match status" value="1"/>
</dbReference>
<dbReference type="PANTHER" id="PTHR20855:SF52">
    <property type="entry name" value="ADIPONECTIN RECEPTOR PROTEIN"/>
    <property type="match status" value="1"/>
</dbReference>
<feature type="transmembrane region" description="Helical" evidence="5">
    <location>
        <begin position="48"/>
        <end position="67"/>
    </location>
</feature>
<feature type="transmembrane region" description="Helical" evidence="5">
    <location>
        <begin position="166"/>
        <end position="186"/>
    </location>
</feature>
<dbReference type="Pfam" id="PF03006">
    <property type="entry name" value="HlyIII"/>
    <property type="match status" value="1"/>
</dbReference>
<evidence type="ECO:0000313" key="6">
    <source>
        <dbReference type="EMBL" id="TXD77143.1"/>
    </source>
</evidence>
<keyword evidence="6" id="KW-0238">DNA-binding</keyword>
<evidence type="ECO:0000256" key="2">
    <source>
        <dbReference type="ARBA" id="ARBA00022692"/>
    </source>
</evidence>
<organism evidence="6 7">
    <name type="scientific">Algoriphagus ratkowskyi</name>
    <dbReference type="NCBI Taxonomy" id="57028"/>
    <lineage>
        <taxon>Bacteria</taxon>
        <taxon>Pseudomonadati</taxon>
        <taxon>Bacteroidota</taxon>
        <taxon>Cytophagia</taxon>
        <taxon>Cytophagales</taxon>
        <taxon>Cyclobacteriaceae</taxon>
        <taxon>Algoriphagus</taxon>
    </lineage>
</organism>
<reference evidence="6 7" key="1">
    <citation type="submission" date="2019-08" db="EMBL/GenBank/DDBJ databases">
        <title>Genome of Algoriphagus ratkowskyi IC026.</title>
        <authorList>
            <person name="Bowman J.P."/>
        </authorList>
    </citation>
    <scope>NUCLEOTIDE SEQUENCE [LARGE SCALE GENOMIC DNA]</scope>
    <source>
        <strain evidence="6 7">IC026</strain>
    </source>
</reference>
<keyword evidence="4 5" id="KW-0472">Membrane</keyword>
<evidence type="ECO:0000256" key="5">
    <source>
        <dbReference type="SAM" id="Phobius"/>
    </source>
</evidence>
<evidence type="ECO:0000256" key="4">
    <source>
        <dbReference type="ARBA" id="ARBA00023136"/>
    </source>
</evidence>
<keyword evidence="3 5" id="KW-1133">Transmembrane helix</keyword>
<feature type="transmembrane region" description="Helical" evidence="5">
    <location>
        <begin position="198"/>
        <end position="217"/>
    </location>
</feature>
<dbReference type="Proteomes" id="UP000321927">
    <property type="component" value="Unassembled WGS sequence"/>
</dbReference>
<dbReference type="EMBL" id="VORV01000008">
    <property type="protein sequence ID" value="TXD77143.1"/>
    <property type="molecule type" value="Genomic_DNA"/>
</dbReference>
<evidence type="ECO:0000313" key="7">
    <source>
        <dbReference type="Proteomes" id="UP000321927"/>
    </source>
</evidence>
<name>A0ABY3HLK0_9BACT</name>
<proteinExistence type="predicted"/>
<gene>
    <name evidence="6" type="ORF">ESW18_12650</name>
</gene>
<keyword evidence="2 5" id="KW-0812">Transmembrane</keyword>
<dbReference type="InterPro" id="IPR004254">
    <property type="entry name" value="AdipoR/HlyIII-related"/>
</dbReference>
<keyword evidence="7" id="KW-1185">Reference proteome</keyword>
<comment type="subcellular location">
    <subcellularLocation>
        <location evidence="1">Membrane</location>
        <topology evidence="1">Multi-pass membrane protein</topology>
    </subcellularLocation>
</comment>
<accession>A0ABY3HLK0</accession>
<feature type="transmembrane region" description="Helical" evidence="5">
    <location>
        <begin position="111"/>
        <end position="132"/>
    </location>
</feature>